<evidence type="ECO:0000313" key="1">
    <source>
        <dbReference type="EMBL" id="CZF80982.1"/>
    </source>
</evidence>
<accession>A0A128F2F6</accession>
<proteinExistence type="predicted"/>
<organism evidence="1 2">
    <name type="scientific">Grimontia marina</name>
    <dbReference type="NCBI Taxonomy" id="646534"/>
    <lineage>
        <taxon>Bacteria</taxon>
        <taxon>Pseudomonadati</taxon>
        <taxon>Pseudomonadota</taxon>
        <taxon>Gammaproteobacteria</taxon>
        <taxon>Vibrionales</taxon>
        <taxon>Vibrionaceae</taxon>
        <taxon>Grimontia</taxon>
    </lineage>
</organism>
<reference evidence="2" key="1">
    <citation type="submission" date="2016-02" db="EMBL/GenBank/DDBJ databases">
        <authorList>
            <person name="Rodrigo-Torres Lidia"/>
            <person name="Arahal R.David."/>
        </authorList>
    </citation>
    <scope>NUCLEOTIDE SEQUENCE [LARGE SCALE GENOMIC DNA]</scope>
    <source>
        <strain evidence="2">CECT 8713</strain>
    </source>
</reference>
<dbReference type="AlphaFoldDB" id="A0A128F2F6"/>
<protein>
    <submittedName>
        <fullName evidence="1">Uncharacterized protein</fullName>
    </submittedName>
</protein>
<sequence length="73" mass="8280">MSVHTWYCANCKKETGHEVREQAHHDPAIRALTTPPISGNYRDHTECTCTVCGTVDWVDPVDIFHLDVHDFGD</sequence>
<evidence type="ECO:0000313" key="2">
    <source>
        <dbReference type="Proteomes" id="UP000073601"/>
    </source>
</evidence>
<dbReference type="Proteomes" id="UP000073601">
    <property type="component" value="Unassembled WGS sequence"/>
</dbReference>
<dbReference type="EMBL" id="FIZY01000012">
    <property type="protein sequence ID" value="CZF80982.1"/>
    <property type="molecule type" value="Genomic_DNA"/>
</dbReference>
<dbReference type="RefSeq" id="WP_084387682.1">
    <property type="nucleotide sequence ID" value="NZ_CAWRCI010000012.1"/>
</dbReference>
<name>A0A128F2F6_9GAMM</name>
<dbReference type="OrthoDB" id="5917552at2"/>
<keyword evidence="2" id="KW-1185">Reference proteome</keyword>
<gene>
    <name evidence="1" type="ORF">GMA8713_01667</name>
</gene>